<feature type="binding site" evidence="3">
    <location>
        <position position="114"/>
    </location>
    <ligand>
        <name>Mg(2+)</name>
        <dbReference type="ChEBI" id="CHEBI:18420"/>
    </ligand>
</feature>
<feature type="binding site" evidence="2">
    <location>
        <position position="37"/>
    </location>
    <ligand>
        <name>substrate</name>
    </ligand>
</feature>
<feature type="binding site" evidence="2">
    <location>
        <position position="5"/>
    </location>
    <ligand>
        <name>substrate</name>
    </ligand>
</feature>
<organism evidence="5 6">
    <name type="scientific">Azonexus hydrophilus</name>
    <dbReference type="NCBI Taxonomy" id="418702"/>
    <lineage>
        <taxon>Bacteria</taxon>
        <taxon>Pseudomonadati</taxon>
        <taxon>Pseudomonadota</taxon>
        <taxon>Betaproteobacteria</taxon>
        <taxon>Rhodocyclales</taxon>
        <taxon>Azonexaceae</taxon>
        <taxon>Azonexus</taxon>
    </lineage>
</organism>
<keyword evidence="3" id="KW-0479">Metal-binding</keyword>
<dbReference type="STRING" id="418702.BJN45_11415"/>
<dbReference type="InterPro" id="IPR015797">
    <property type="entry name" value="NUDIX_hydrolase-like_dom_sf"/>
</dbReference>
<dbReference type="InterPro" id="IPR051325">
    <property type="entry name" value="Nudix_hydrolase_domain"/>
</dbReference>
<keyword evidence="3" id="KW-0460">Magnesium</keyword>
<dbReference type="PROSITE" id="PS51462">
    <property type="entry name" value="NUDIX"/>
    <property type="match status" value="1"/>
</dbReference>
<dbReference type="PANTHER" id="PTHR21340">
    <property type="entry name" value="DIADENOSINE 5,5-P1,P4-TETRAPHOSPHATE PYROPHOSPHOHYDROLASE MUTT"/>
    <property type="match status" value="1"/>
</dbReference>
<dbReference type="InterPro" id="IPR020084">
    <property type="entry name" value="NUDIX_hydrolase_CS"/>
</dbReference>
<evidence type="ECO:0000256" key="2">
    <source>
        <dbReference type="PIRSR" id="PIRSR603564-1"/>
    </source>
</evidence>
<dbReference type="Pfam" id="PF00293">
    <property type="entry name" value="NUDIX"/>
    <property type="match status" value="1"/>
</dbReference>
<reference evidence="5 6" key="1">
    <citation type="submission" date="2016-10" db="EMBL/GenBank/DDBJ databases">
        <title>Alkaliphiles isolated from bioreactors.</title>
        <authorList>
            <person name="Salah Z."/>
            <person name="Rout S.P."/>
            <person name="Humphreys P.N."/>
        </authorList>
    </citation>
    <scope>NUCLEOTIDE SEQUENCE [LARGE SCALE GENOMIC DNA]</scope>
    <source>
        <strain evidence="5 6">ZS02</strain>
    </source>
</reference>
<comment type="caution">
    <text evidence="5">The sequence shown here is derived from an EMBL/GenBank/DDBJ whole genome shotgun (WGS) entry which is preliminary data.</text>
</comment>
<evidence type="ECO:0000313" key="6">
    <source>
        <dbReference type="Proteomes" id="UP000187526"/>
    </source>
</evidence>
<dbReference type="OrthoDB" id="7066556at2"/>
<dbReference type="GO" id="GO:0019177">
    <property type="term" value="F:dihydroneopterin triphosphate pyrophosphohydrolase activity"/>
    <property type="evidence" value="ECO:0007669"/>
    <property type="project" value="InterPro"/>
</dbReference>
<dbReference type="GO" id="GO:0046656">
    <property type="term" value="P:folic acid biosynthetic process"/>
    <property type="evidence" value="ECO:0007669"/>
    <property type="project" value="InterPro"/>
</dbReference>
<keyword evidence="6" id="KW-1185">Reference proteome</keyword>
<accession>A0A1R1I285</accession>
<dbReference type="AlphaFoldDB" id="A0A1R1I285"/>
<name>A0A1R1I285_9RHOO</name>
<proteinExistence type="predicted"/>
<dbReference type="GO" id="GO:0006167">
    <property type="term" value="P:AMP biosynthetic process"/>
    <property type="evidence" value="ECO:0007669"/>
    <property type="project" value="TreeGrafter"/>
</dbReference>
<sequence length="149" mass="17377">MTTFKQPHSVLVVIHTRALDVLLLERARHPGLWQSVTGSREGDEAPAVTAHREALEETGIDSTLYLLHDWHIENTYEIFATWRHRYAPDVTHNNERVFSLELPGRIDITLAPEEHRDWCWLPWQEAAERCFSWSNRDAIRLLGANTRRS</sequence>
<evidence type="ECO:0000259" key="4">
    <source>
        <dbReference type="PROSITE" id="PS51462"/>
    </source>
</evidence>
<evidence type="ECO:0000313" key="5">
    <source>
        <dbReference type="EMBL" id="OMG52866.1"/>
    </source>
</evidence>
<dbReference type="SUPFAM" id="SSF55811">
    <property type="entry name" value="Nudix"/>
    <property type="match status" value="1"/>
</dbReference>
<dbReference type="GO" id="GO:0006754">
    <property type="term" value="P:ATP biosynthetic process"/>
    <property type="evidence" value="ECO:0007669"/>
    <property type="project" value="TreeGrafter"/>
</dbReference>
<protein>
    <submittedName>
        <fullName evidence="5">Dihydroneopterin triphosphate diphosphatase</fullName>
    </submittedName>
</protein>
<comment type="cofactor">
    <cofactor evidence="3">
        <name>Mg(2+)</name>
        <dbReference type="ChEBI" id="CHEBI:18420"/>
    </cofactor>
    <text evidence="3">Binds 1 Mg(2+) ion per subunit.</text>
</comment>
<dbReference type="Proteomes" id="UP000187526">
    <property type="component" value="Unassembled WGS sequence"/>
</dbReference>
<dbReference type="GO" id="GO:0004081">
    <property type="term" value="F:bis(5'-nucleosyl)-tetraphosphatase (asymmetrical) activity"/>
    <property type="evidence" value="ECO:0007669"/>
    <property type="project" value="TreeGrafter"/>
</dbReference>
<dbReference type="PANTHER" id="PTHR21340:SF0">
    <property type="entry name" value="BIS(5'-NUCLEOSYL)-TETRAPHOSPHATASE [ASYMMETRICAL]"/>
    <property type="match status" value="1"/>
</dbReference>
<dbReference type="Gene3D" id="3.90.79.10">
    <property type="entry name" value="Nucleoside Triphosphate Pyrophosphohydrolase"/>
    <property type="match status" value="1"/>
</dbReference>
<evidence type="ECO:0000256" key="3">
    <source>
        <dbReference type="PIRSR" id="PIRSR603564-2"/>
    </source>
</evidence>
<dbReference type="InterPro" id="IPR000086">
    <property type="entry name" value="NUDIX_hydrolase_dom"/>
</dbReference>
<feature type="binding site" evidence="3">
    <location>
        <position position="53"/>
    </location>
    <ligand>
        <name>Mg(2+)</name>
        <dbReference type="ChEBI" id="CHEBI:18420"/>
    </ligand>
</feature>
<dbReference type="EMBL" id="MTHD01000004">
    <property type="protein sequence ID" value="OMG52866.1"/>
    <property type="molecule type" value="Genomic_DNA"/>
</dbReference>
<dbReference type="NCBIfam" id="NF006961">
    <property type="entry name" value="PRK09438.1"/>
    <property type="match status" value="1"/>
</dbReference>
<dbReference type="GO" id="GO:0046872">
    <property type="term" value="F:metal ion binding"/>
    <property type="evidence" value="ECO:0007669"/>
    <property type="project" value="UniProtKB-KW"/>
</dbReference>
<gene>
    <name evidence="5" type="ORF">BJN45_11415</name>
</gene>
<keyword evidence="1" id="KW-0378">Hydrolase</keyword>
<feature type="binding site" evidence="2">
    <location>
        <position position="132"/>
    </location>
    <ligand>
        <name>substrate</name>
    </ligand>
</feature>
<dbReference type="GO" id="GO:0008828">
    <property type="term" value="F:dATP diphosphatase activity"/>
    <property type="evidence" value="ECO:0007669"/>
    <property type="project" value="InterPro"/>
</dbReference>
<dbReference type="InterPro" id="IPR003564">
    <property type="entry name" value="DHNTPase"/>
</dbReference>
<feature type="binding site" evidence="3">
    <location>
        <position position="57"/>
    </location>
    <ligand>
        <name>Mg(2+)</name>
        <dbReference type="ChEBI" id="CHEBI:18420"/>
    </ligand>
</feature>
<dbReference type="CDD" id="cd04664">
    <property type="entry name" value="NUDIX_DHNTPase_like"/>
    <property type="match status" value="1"/>
</dbReference>
<feature type="domain" description="Nudix hydrolase" evidence="4">
    <location>
        <begin position="5"/>
        <end position="143"/>
    </location>
</feature>
<dbReference type="RefSeq" id="WP_076095364.1">
    <property type="nucleotide sequence ID" value="NZ_MTHD01000004.1"/>
</dbReference>
<dbReference type="PROSITE" id="PS00893">
    <property type="entry name" value="NUDIX_BOX"/>
    <property type="match status" value="1"/>
</dbReference>
<feature type="binding site" evidence="2">
    <location>
        <position position="26"/>
    </location>
    <ligand>
        <name>substrate</name>
    </ligand>
</feature>
<dbReference type="PRINTS" id="PR01404">
    <property type="entry name" value="NPPPHYDRLASE"/>
</dbReference>
<evidence type="ECO:0000256" key="1">
    <source>
        <dbReference type="ARBA" id="ARBA00022801"/>
    </source>
</evidence>